<keyword evidence="3" id="KW-0238">DNA-binding</keyword>
<evidence type="ECO:0000256" key="3">
    <source>
        <dbReference type="ARBA" id="ARBA00023125"/>
    </source>
</evidence>
<evidence type="ECO:0000313" key="8">
    <source>
        <dbReference type="Proteomes" id="UP001629113"/>
    </source>
</evidence>
<keyword evidence="5" id="KW-0539">Nucleus</keyword>
<evidence type="ECO:0000256" key="2">
    <source>
        <dbReference type="ARBA" id="ARBA00023015"/>
    </source>
</evidence>
<dbReference type="PROSITE" id="PS00463">
    <property type="entry name" value="ZN2_CY6_FUNGAL_1"/>
    <property type="match status" value="1"/>
</dbReference>
<dbReference type="PROSITE" id="PS50048">
    <property type="entry name" value="ZN2_CY6_FUNGAL_2"/>
    <property type="match status" value="1"/>
</dbReference>
<comment type="caution">
    <text evidence="7">The sequence shown here is derived from an EMBL/GenBank/DDBJ whole genome shotgun (WGS) entry which is preliminary data.</text>
</comment>
<name>A0ABR4PK39_9HELO</name>
<accession>A0ABR4PK39</accession>
<proteinExistence type="predicted"/>
<dbReference type="SUPFAM" id="SSF57701">
    <property type="entry name" value="Zn2/Cys6 DNA-binding domain"/>
    <property type="match status" value="1"/>
</dbReference>
<gene>
    <name evidence="7" type="ORF">PVAG01_05448</name>
</gene>
<dbReference type="Gene3D" id="4.10.240.10">
    <property type="entry name" value="Zn(2)-C6 fungal-type DNA-binding domain"/>
    <property type="match status" value="1"/>
</dbReference>
<dbReference type="InterPro" id="IPR051089">
    <property type="entry name" value="prtT"/>
</dbReference>
<feature type="domain" description="Zn(2)-C6 fungal-type" evidence="6">
    <location>
        <begin position="13"/>
        <end position="46"/>
    </location>
</feature>
<dbReference type="InterPro" id="IPR001138">
    <property type="entry name" value="Zn2Cys6_DnaBD"/>
</dbReference>
<evidence type="ECO:0000256" key="5">
    <source>
        <dbReference type="ARBA" id="ARBA00023242"/>
    </source>
</evidence>
<organism evidence="7 8">
    <name type="scientific">Phlyctema vagabunda</name>
    <dbReference type="NCBI Taxonomy" id="108571"/>
    <lineage>
        <taxon>Eukaryota</taxon>
        <taxon>Fungi</taxon>
        <taxon>Dikarya</taxon>
        <taxon>Ascomycota</taxon>
        <taxon>Pezizomycotina</taxon>
        <taxon>Leotiomycetes</taxon>
        <taxon>Helotiales</taxon>
        <taxon>Dermateaceae</taxon>
        <taxon>Phlyctema</taxon>
    </lineage>
</organism>
<keyword evidence="4" id="KW-0804">Transcription</keyword>
<reference evidence="7 8" key="1">
    <citation type="submission" date="2024-06" db="EMBL/GenBank/DDBJ databases">
        <title>Complete genome of Phlyctema vagabunda strain 19-DSS-EL-015.</title>
        <authorList>
            <person name="Fiorenzani C."/>
        </authorList>
    </citation>
    <scope>NUCLEOTIDE SEQUENCE [LARGE SCALE GENOMIC DNA]</scope>
    <source>
        <strain evidence="7 8">19-DSS-EL-015</strain>
    </source>
</reference>
<keyword evidence="2" id="KW-0805">Transcription regulation</keyword>
<dbReference type="EMBL" id="JBFCZG010000004">
    <property type="protein sequence ID" value="KAL3423701.1"/>
    <property type="molecule type" value="Genomic_DNA"/>
</dbReference>
<evidence type="ECO:0000256" key="4">
    <source>
        <dbReference type="ARBA" id="ARBA00023163"/>
    </source>
</evidence>
<dbReference type="CDD" id="cd12148">
    <property type="entry name" value="fungal_TF_MHR"/>
    <property type="match status" value="1"/>
</dbReference>
<dbReference type="Proteomes" id="UP001629113">
    <property type="component" value="Unassembled WGS sequence"/>
</dbReference>
<evidence type="ECO:0000259" key="6">
    <source>
        <dbReference type="PROSITE" id="PS50048"/>
    </source>
</evidence>
<dbReference type="PANTHER" id="PTHR31845">
    <property type="entry name" value="FINGER DOMAIN PROTEIN, PUTATIVE-RELATED"/>
    <property type="match status" value="1"/>
</dbReference>
<sequence>MNTSVAAAPVAKTCEPCAKAKIRCTKKDASSLTCERCDRLKKDCTYRLARRRNNGTRKDKRIEALEAKFNQLLEAQKAPHSRSVSPLSPGFVAEDSASAESSTQVQYGSIANSTGLGTVPERLPSSINVDPAISMDVIGSGRLSVETAGRLLDTFRTIMTIHFPFVVVDPSTSVEELRAKRPFLLLAILAAASFDQIDLQNALQDEVKQAICTRVILKGEVSLDLLQGLLVNIAWCQYQSKPRMFTQFMGLATSMIVFLRLDQPPQKQSWKIPLNFTANKFQETSQRVVICDLDEHRAVAGCFYLSSGTSMILQKTSIFPYSDYITETCCDHISAKGTSPLDKYILYLVQLQRISEKIDQLYYRHGPHLNDPDASVELLISSLQSELSIYRDRLPFDINENYLLKLQYHASELHLYQLALNPHAQLNERSRTRWQWQLKIIRLGLQAAKDFFDCHFTIPIRAQLYFSNTQWIQLGFSLLVSTRLCVLAASDRFSQETDGLRYSLDMSGILKRLIIRLQSLKGVPRGANGDDHLLSKFEERGLIVQKWFDEHSVPKPAPPVNIVGSGSETYQGMDQYVSQQFDGLSNLDQSISSMAPQLAAGSIYDMGAVNYFPDTMDGLMEEVSNCASYSN</sequence>
<evidence type="ECO:0000313" key="7">
    <source>
        <dbReference type="EMBL" id="KAL3423701.1"/>
    </source>
</evidence>
<dbReference type="InterPro" id="IPR036864">
    <property type="entry name" value="Zn2-C6_fun-type_DNA-bd_sf"/>
</dbReference>
<keyword evidence="8" id="KW-1185">Reference proteome</keyword>
<dbReference type="PANTHER" id="PTHR31845:SF37">
    <property type="entry name" value="TRANSCRIPTION FACTOR DOMAIN-CONTAINING PROTEIN"/>
    <property type="match status" value="1"/>
</dbReference>
<comment type="subcellular location">
    <subcellularLocation>
        <location evidence="1">Nucleus</location>
    </subcellularLocation>
</comment>
<evidence type="ECO:0000256" key="1">
    <source>
        <dbReference type="ARBA" id="ARBA00004123"/>
    </source>
</evidence>
<protein>
    <recommendedName>
        <fullName evidence="6">Zn(2)-C6 fungal-type domain-containing protein</fullName>
    </recommendedName>
</protein>